<dbReference type="Proteomes" id="UP000237846">
    <property type="component" value="Unassembled WGS sequence"/>
</dbReference>
<dbReference type="AlphaFoldDB" id="A0A2T0Q4B1"/>
<feature type="transmembrane region" description="Helical" evidence="1">
    <location>
        <begin position="34"/>
        <end position="55"/>
    </location>
</feature>
<keyword evidence="1" id="KW-1133">Transmembrane helix</keyword>
<dbReference type="PANTHER" id="PTHR36111">
    <property type="entry name" value="INNER MEMBRANE PROTEIN-RELATED"/>
    <property type="match status" value="1"/>
</dbReference>
<sequence length="260" mass="25602">MPGTGTLINIAAILLGGALGLALGARLPERTREVVTAGLGLATLMIAALNGAEVLSAELAAAVGDSAPVLIVLGSLLLGGVAGSLLRIEDRLERLGELLRRRLSRRPVAAAVGEAAAPGAAGPAGGDRFTEGFVTSSLVFLIGPLAILGAFTEGLGQGVDQLALKSVLDGFAAIAFAAALGAGVLASALPVGVYQGAFTLLGLGLGGVLPDAHIAAITATGGLLLAGVALRLLRIKDVPVADLLPAVFVAPLLTQAAVLL</sequence>
<evidence type="ECO:0000313" key="2">
    <source>
        <dbReference type="EMBL" id="PRX98632.1"/>
    </source>
</evidence>
<evidence type="ECO:0000256" key="1">
    <source>
        <dbReference type="SAM" id="Phobius"/>
    </source>
</evidence>
<dbReference type="EMBL" id="PVZC01000004">
    <property type="protein sequence ID" value="PRX98632.1"/>
    <property type="molecule type" value="Genomic_DNA"/>
</dbReference>
<accession>A0A2T0Q4B1</accession>
<dbReference type="InterPro" id="IPR007563">
    <property type="entry name" value="DUF554"/>
</dbReference>
<feature type="transmembrane region" description="Helical" evidence="1">
    <location>
        <begin position="214"/>
        <end position="233"/>
    </location>
</feature>
<proteinExistence type="predicted"/>
<keyword evidence="1" id="KW-0472">Membrane</keyword>
<reference evidence="2 3" key="1">
    <citation type="submission" date="2018-03" db="EMBL/GenBank/DDBJ databases">
        <title>Genomic Encyclopedia of Archaeal and Bacterial Type Strains, Phase II (KMG-II): from individual species to whole genera.</title>
        <authorList>
            <person name="Goeker M."/>
        </authorList>
    </citation>
    <scope>NUCLEOTIDE SEQUENCE [LARGE SCALE GENOMIC DNA]</scope>
    <source>
        <strain evidence="2 3">DSM 45601</strain>
    </source>
</reference>
<dbReference type="PANTHER" id="PTHR36111:SF2">
    <property type="entry name" value="INNER MEMBRANE PROTEIN"/>
    <property type="match status" value="1"/>
</dbReference>
<evidence type="ECO:0000313" key="3">
    <source>
        <dbReference type="Proteomes" id="UP000237846"/>
    </source>
</evidence>
<feature type="transmembrane region" description="Helical" evidence="1">
    <location>
        <begin position="6"/>
        <end position="27"/>
    </location>
</feature>
<evidence type="ECO:0008006" key="4">
    <source>
        <dbReference type="Google" id="ProtNLM"/>
    </source>
</evidence>
<name>A0A2T0Q4B1_9ACTN</name>
<feature type="transmembrane region" description="Helical" evidence="1">
    <location>
        <begin position="171"/>
        <end position="194"/>
    </location>
</feature>
<protein>
    <recommendedName>
        <fullName evidence="4">DUF554 domain-containing protein</fullName>
    </recommendedName>
</protein>
<feature type="transmembrane region" description="Helical" evidence="1">
    <location>
        <begin position="107"/>
        <end position="126"/>
    </location>
</feature>
<feature type="transmembrane region" description="Helical" evidence="1">
    <location>
        <begin position="240"/>
        <end position="259"/>
    </location>
</feature>
<comment type="caution">
    <text evidence="2">The sequence shown here is derived from an EMBL/GenBank/DDBJ whole genome shotgun (WGS) entry which is preliminary data.</text>
</comment>
<dbReference type="RefSeq" id="WP_106245948.1">
    <property type="nucleotide sequence ID" value="NZ_PVZC01000004.1"/>
</dbReference>
<feature type="transmembrane region" description="Helical" evidence="1">
    <location>
        <begin position="67"/>
        <end position="86"/>
    </location>
</feature>
<keyword evidence="3" id="KW-1185">Reference proteome</keyword>
<gene>
    <name evidence="2" type="ORF">CLV72_104210</name>
</gene>
<organism evidence="2 3">
    <name type="scientific">Allonocardiopsis opalescens</name>
    <dbReference type="NCBI Taxonomy" id="1144618"/>
    <lineage>
        <taxon>Bacteria</taxon>
        <taxon>Bacillati</taxon>
        <taxon>Actinomycetota</taxon>
        <taxon>Actinomycetes</taxon>
        <taxon>Streptosporangiales</taxon>
        <taxon>Allonocardiopsis</taxon>
    </lineage>
</organism>
<dbReference type="OrthoDB" id="9797976at2"/>
<feature type="transmembrane region" description="Helical" evidence="1">
    <location>
        <begin position="132"/>
        <end position="151"/>
    </location>
</feature>
<dbReference type="Pfam" id="PF04474">
    <property type="entry name" value="DUF554"/>
    <property type="match status" value="1"/>
</dbReference>
<keyword evidence="1" id="KW-0812">Transmembrane</keyword>